<feature type="compositionally biased region" description="Polar residues" evidence="1">
    <location>
        <begin position="63"/>
        <end position="76"/>
    </location>
</feature>
<keyword evidence="2" id="KW-0732">Signal</keyword>
<dbReference type="Pfam" id="PF09580">
    <property type="entry name" value="Spore_YhcN_YlaJ"/>
    <property type="match status" value="1"/>
</dbReference>
<organism evidence="3 4">
    <name type="scientific">Oceanobacillus longus</name>
    <dbReference type="NCBI Taxonomy" id="930120"/>
    <lineage>
        <taxon>Bacteria</taxon>
        <taxon>Bacillati</taxon>
        <taxon>Bacillota</taxon>
        <taxon>Bacilli</taxon>
        <taxon>Bacillales</taxon>
        <taxon>Bacillaceae</taxon>
        <taxon>Oceanobacillus</taxon>
    </lineage>
</organism>
<comment type="caution">
    <text evidence="3">The sequence shown here is derived from an EMBL/GenBank/DDBJ whole genome shotgun (WGS) entry which is preliminary data.</text>
</comment>
<dbReference type="RefSeq" id="WP_379495158.1">
    <property type="nucleotide sequence ID" value="NZ_JBHSAO010000001.1"/>
</dbReference>
<feature type="signal peptide" evidence="2">
    <location>
        <begin position="1"/>
        <end position="20"/>
    </location>
</feature>
<evidence type="ECO:0000313" key="4">
    <source>
        <dbReference type="Proteomes" id="UP001595772"/>
    </source>
</evidence>
<feature type="chain" id="PRO_5046123908" evidence="2">
    <location>
        <begin position="21"/>
        <end position="184"/>
    </location>
</feature>
<accession>A0ABV8GV05</accession>
<evidence type="ECO:0000256" key="1">
    <source>
        <dbReference type="SAM" id="MobiDB-lite"/>
    </source>
</evidence>
<reference evidence="4" key="1">
    <citation type="journal article" date="2019" name="Int. J. Syst. Evol. Microbiol.">
        <title>The Global Catalogue of Microorganisms (GCM) 10K type strain sequencing project: providing services to taxonomists for standard genome sequencing and annotation.</title>
        <authorList>
            <consortium name="The Broad Institute Genomics Platform"/>
            <consortium name="The Broad Institute Genome Sequencing Center for Infectious Disease"/>
            <person name="Wu L."/>
            <person name="Ma J."/>
        </authorList>
    </citation>
    <scope>NUCLEOTIDE SEQUENCE [LARGE SCALE GENOMIC DNA]</scope>
    <source>
        <strain evidence="4">IBRC-M 10703</strain>
    </source>
</reference>
<feature type="region of interest" description="Disordered" evidence="1">
    <location>
        <begin position="53"/>
        <end position="76"/>
    </location>
</feature>
<dbReference type="EMBL" id="JBHSAO010000001">
    <property type="protein sequence ID" value="MFC4022656.1"/>
    <property type="molecule type" value="Genomic_DNA"/>
</dbReference>
<dbReference type="Proteomes" id="UP001595772">
    <property type="component" value="Unassembled WGS sequence"/>
</dbReference>
<gene>
    <name evidence="3" type="ORF">ACFOUV_02340</name>
</gene>
<evidence type="ECO:0000256" key="2">
    <source>
        <dbReference type="SAM" id="SignalP"/>
    </source>
</evidence>
<protein>
    <submittedName>
        <fullName evidence="3">YhcN/YlaJ family sporulation lipoprotein</fullName>
    </submittedName>
</protein>
<keyword evidence="4" id="KW-1185">Reference proteome</keyword>
<evidence type="ECO:0000313" key="3">
    <source>
        <dbReference type="EMBL" id="MFC4022656.1"/>
    </source>
</evidence>
<sequence>MRTKNLMLFVLMIFIFAACNGEEQNTSEHPPEESVQPMHYDDRNRDIYNIQEPSIGQRGGYPQSEQKGVNSSDFSKYSDAFTNEESIRITEELKKQKDIIQAQVASTDDRIIVAVMLREHFDRQIPDDIEENVREIVPQTDKEIIVYTDDIQWDRMKDFDARLQSKNMGEGMEEFIEDLFQIND</sequence>
<name>A0ABV8GV05_9BACI</name>
<proteinExistence type="predicted"/>
<keyword evidence="3" id="KW-0449">Lipoprotein</keyword>
<dbReference type="PROSITE" id="PS51257">
    <property type="entry name" value="PROKAR_LIPOPROTEIN"/>
    <property type="match status" value="1"/>
</dbReference>
<dbReference type="InterPro" id="IPR019076">
    <property type="entry name" value="Spore_lipoprot_YhcN/YlaJ-like"/>
</dbReference>